<proteinExistence type="predicted"/>
<dbReference type="InterPro" id="IPR043502">
    <property type="entry name" value="DNA/RNA_pol_sf"/>
</dbReference>
<evidence type="ECO:0000256" key="1">
    <source>
        <dbReference type="SAM" id="MobiDB-lite"/>
    </source>
</evidence>
<sequence length="507" mass="55901">MLTPKKTFNDVKSVNTFNDVQSDKTFNDVHTDKTTFNDVDTDTTVCGKPVVCEEESVGNKVDNVFDINSVEKGQKTTVEIPLTTVHPPKGIDVGNQVDISETSTVTDGSERIFTTMQLGNSSLLRLSLELGDTPLVAAVDTAAEVTIISDKVFESLKKKPPMLRETVMHAAGRGMKMKTLVVGPVKLRIGTKLYETDVYVAPIDDDMLLGLNFMVAYGVTVDLEKLTFNIGGEMLEMSPGPKRSIPVVSKVVIGKRTVVPPHSVVHVQAKLENQLERYIIEPCDEHLPILIPRCLYNNQDKPSICLVNASDRYYTLKKNSVIAKAEVVNEIEHHVCQRIKSPKLVKEGRGVEHSIDTGQAQPIKQRMRRTPLQFVEEEKQQLAKMLKSGVIEPSMSEWASAPVLIRKSDGKIAGKPCPEMSISVNPESLPCGGCKYCVKVHEQWQDFRTIDNVIPLAAVQHDVNRSGGKEYPGSTSGVIQGAEEGSRECNTTTMALDGVFSEHRIFS</sequence>
<feature type="region of interest" description="Disordered" evidence="1">
    <location>
        <begin position="467"/>
        <end position="486"/>
    </location>
</feature>
<comment type="caution">
    <text evidence="2">The sequence shown here is derived from an EMBL/GenBank/DDBJ whole genome shotgun (WGS) entry which is preliminary data.</text>
</comment>
<dbReference type="InterPro" id="IPR050951">
    <property type="entry name" value="Retrovirus_Pol_polyprotein"/>
</dbReference>
<name>A0A8B6HL35_MYTGA</name>
<dbReference type="SUPFAM" id="SSF50630">
    <property type="entry name" value="Acid proteases"/>
    <property type="match status" value="1"/>
</dbReference>
<dbReference type="Gene3D" id="3.10.10.10">
    <property type="entry name" value="HIV Type 1 Reverse Transcriptase, subunit A, domain 1"/>
    <property type="match status" value="1"/>
</dbReference>
<dbReference type="SUPFAM" id="SSF56672">
    <property type="entry name" value="DNA/RNA polymerases"/>
    <property type="match status" value="1"/>
</dbReference>
<dbReference type="OrthoDB" id="3439159at2759"/>
<gene>
    <name evidence="2" type="ORF">MGAL_10B068664</name>
</gene>
<dbReference type="Pfam" id="PF13650">
    <property type="entry name" value="Asp_protease_2"/>
    <property type="match status" value="1"/>
</dbReference>
<dbReference type="InterPro" id="IPR021109">
    <property type="entry name" value="Peptidase_aspartic_dom_sf"/>
</dbReference>
<evidence type="ECO:0000313" key="3">
    <source>
        <dbReference type="Proteomes" id="UP000596742"/>
    </source>
</evidence>
<protein>
    <recommendedName>
        <fullName evidence="4">Peptidase A2 domain-containing protein</fullName>
    </recommendedName>
</protein>
<keyword evidence="3" id="KW-1185">Reference proteome</keyword>
<organism evidence="2 3">
    <name type="scientific">Mytilus galloprovincialis</name>
    <name type="common">Mediterranean mussel</name>
    <dbReference type="NCBI Taxonomy" id="29158"/>
    <lineage>
        <taxon>Eukaryota</taxon>
        <taxon>Metazoa</taxon>
        <taxon>Spiralia</taxon>
        <taxon>Lophotrochozoa</taxon>
        <taxon>Mollusca</taxon>
        <taxon>Bivalvia</taxon>
        <taxon>Autobranchia</taxon>
        <taxon>Pteriomorphia</taxon>
        <taxon>Mytilida</taxon>
        <taxon>Mytiloidea</taxon>
        <taxon>Mytilidae</taxon>
        <taxon>Mytilinae</taxon>
        <taxon>Mytilus</taxon>
    </lineage>
</organism>
<evidence type="ECO:0008006" key="4">
    <source>
        <dbReference type="Google" id="ProtNLM"/>
    </source>
</evidence>
<dbReference type="EMBL" id="UYJE01010164">
    <property type="protein sequence ID" value="VDI80332.1"/>
    <property type="molecule type" value="Genomic_DNA"/>
</dbReference>
<accession>A0A8B6HL35</accession>
<reference evidence="2" key="1">
    <citation type="submission" date="2018-11" db="EMBL/GenBank/DDBJ databases">
        <authorList>
            <person name="Alioto T."/>
            <person name="Alioto T."/>
        </authorList>
    </citation>
    <scope>NUCLEOTIDE SEQUENCE</scope>
</reference>
<dbReference type="CDD" id="cd00303">
    <property type="entry name" value="retropepsin_like"/>
    <property type="match status" value="1"/>
</dbReference>
<dbReference type="Gene3D" id="2.40.70.10">
    <property type="entry name" value="Acid Proteases"/>
    <property type="match status" value="1"/>
</dbReference>
<dbReference type="Proteomes" id="UP000596742">
    <property type="component" value="Unassembled WGS sequence"/>
</dbReference>
<dbReference type="PANTHER" id="PTHR37984">
    <property type="entry name" value="PROTEIN CBG26694"/>
    <property type="match status" value="1"/>
</dbReference>
<dbReference type="PANTHER" id="PTHR37984:SF9">
    <property type="entry name" value="INTEGRASE CATALYTIC DOMAIN-CONTAINING PROTEIN"/>
    <property type="match status" value="1"/>
</dbReference>
<dbReference type="AlphaFoldDB" id="A0A8B6HL35"/>
<evidence type="ECO:0000313" key="2">
    <source>
        <dbReference type="EMBL" id="VDI80332.1"/>
    </source>
</evidence>